<evidence type="ECO:0000313" key="2">
    <source>
        <dbReference type="Proteomes" id="UP000805193"/>
    </source>
</evidence>
<dbReference type="EMBL" id="JABSTQ010010569">
    <property type="protein sequence ID" value="KAG0419881.1"/>
    <property type="molecule type" value="Genomic_DNA"/>
</dbReference>
<name>A0AC60PIJ4_IXOPE</name>
<dbReference type="Proteomes" id="UP000805193">
    <property type="component" value="Unassembled WGS sequence"/>
</dbReference>
<reference evidence="1 2" key="1">
    <citation type="journal article" date="2020" name="Cell">
        <title>Large-Scale Comparative Analyses of Tick Genomes Elucidate Their Genetic Diversity and Vector Capacities.</title>
        <authorList>
            <consortium name="Tick Genome and Microbiome Consortium (TIGMIC)"/>
            <person name="Jia N."/>
            <person name="Wang J."/>
            <person name="Shi W."/>
            <person name="Du L."/>
            <person name="Sun Y."/>
            <person name="Zhan W."/>
            <person name="Jiang J.F."/>
            <person name="Wang Q."/>
            <person name="Zhang B."/>
            <person name="Ji P."/>
            <person name="Bell-Sakyi L."/>
            <person name="Cui X.M."/>
            <person name="Yuan T.T."/>
            <person name="Jiang B.G."/>
            <person name="Yang W.F."/>
            <person name="Lam T.T."/>
            <person name="Chang Q.C."/>
            <person name="Ding S.J."/>
            <person name="Wang X.J."/>
            <person name="Zhu J.G."/>
            <person name="Ruan X.D."/>
            <person name="Zhao L."/>
            <person name="Wei J.T."/>
            <person name="Ye R.Z."/>
            <person name="Que T.C."/>
            <person name="Du C.H."/>
            <person name="Zhou Y.H."/>
            <person name="Cheng J.X."/>
            <person name="Dai P.F."/>
            <person name="Guo W.B."/>
            <person name="Han X.H."/>
            <person name="Huang E.J."/>
            <person name="Li L.F."/>
            <person name="Wei W."/>
            <person name="Gao Y.C."/>
            <person name="Liu J.Z."/>
            <person name="Shao H.Z."/>
            <person name="Wang X."/>
            <person name="Wang C.C."/>
            <person name="Yang T.C."/>
            <person name="Huo Q.B."/>
            <person name="Li W."/>
            <person name="Chen H.Y."/>
            <person name="Chen S.E."/>
            <person name="Zhou L.G."/>
            <person name="Ni X.B."/>
            <person name="Tian J.H."/>
            <person name="Sheng Y."/>
            <person name="Liu T."/>
            <person name="Pan Y.S."/>
            <person name="Xia L.Y."/>
            <person name="Li J."/>
            <person name="Zhao F."/>
            <person name="Cao W.C."/>
        </authorList>
    </citation>
    <scope>NUCLEOTIDE SEQUENCE [LARGE SCALE GENOMIC DNA]</scope>
    <source>
        <strain evidence="1">Iper-2018</strain>
    </source>
</reference>
<gene>
    <name evidence="1" type="ORF">HPB47_003830</name>
</gene>
<organism evidence="1 2">
    <name type="scientific">Ixodes persulcatus</name>
    <name type="common">Taiga tick</name>
    <dbReference type="NCBI Taxonomy" id="34615"/>
    <lineage>
        <taxon>Eukaryota</taxon>
        <taxon>Metazoa</taxon>
        <taxon>Ecdysozoa</taxon>
        <taxon>Arthropoda</taxon>
        <taxon>Chelicerata</taxon>
        <taxon>Arachnida</taxon>
        <taxon>Acari</taxon>
        <taxon>Parasitiformes</taxon>
        <taxon>Ixodida</taxon>
        <taxon>Ixodoidea</taxon>
        <taxon>Ixodidae</taxon>
        <taxon>Ixodinae</taxon>
        <taxon>Ixodes</taxon>
    </lineage>
</organism>
<proteinExistence type="predicted"/>
<comment type="caution">
    <text evidence="1">The sequence shown here is derived from an EMBL/GenBank/DDBJ whole genome shotgun (WGS) entry which is preliminary data.</text>
</comment>
<accession>A0AC60PIJ4</accession>
<protein>
    <submittedName>
        <fullName evidence="1">Uncharacterized protein</fullName>
    </submittedName>
</protein>
<feature type="non-terminal residue" evidence="1">
    <location>
        <position position="141"/>
    </location>
</feature>
<evidence type="ECO:0000313" key="1">
    <source>
        <dbReference type="EMBL" id="KAG0419881.1"/>
    </source>
</evidence>
<sequence>MINTLPTRTEQVSGMPRRIQNKRQRLEEMDALHPGQAFSISTSPSVKVVDAQGMVVPVNTKGELCTRGPHVFKGYLNDDAMTKEAIRDNWYHTGDEGTINEEGRITFLGRIKEVIFHIGVNVSPLEIENLLNTHPDVEEAQ</sequence>
<keyword evidence="2" id="KW-1185">Reference proteome</keyword>